<dbReference type="EMBL" id="LAZR01027654">
    <property type="protein sequence ID" value="KKL65057.1"/>
    <property type="molecule type" value="Genomic_DNA"/>
</dbReference>
<organism evidence="2">
    <name type="scientific">marine sediment metagenome</name>
    <dbReference type="NCBI Taxonomy" id="412755"/>
    <lineage>
        <taxon>unclassified sequences</taxon>
        <taxon>metagenomes</taxon>
        <taxon>ecological metagenomes</taxon>
    </lineage>
</organism>
<accession>A0A0F9GPG1</accession>
<evidence type="ECO:0000313" key="2">
    <source>
        <dbReference type="EMBL" id="KKL65057.1"/>
    </source>
</evidence>
<dbReference type="Pfam" id="PF01037">
    <property type="entry name" value="AsnC_trans_reg"/>
    <property type="match status" value="1"/>
</dbReference>
<evidence type="ECO:0000259" key="1">
    <source>
        <dbReference type="Pfam" id="PF01037"/>
    </source>
</evidence>
<dbReference type="Gene3D" id="3.30.70.920">
    <property type="match status" value="1"/>
</dbReference>
<name>A0A0F9GPG1_9ZZZZ</name>
<dbReference type="SUPFAM" id="SSF54909">
    <property type="entry name" value="Dimeric alpha+beta barrel"/>
    <property type="match status" value="1"/>
</dbReference>
<dbReference type="AlphaFoldDB" id="A0A0F9GPG1"/>
<feature type="domain" description="Transcription regulator AsnC/Lrp ligand binding" evidence="1">
    <location>
        <begin position="20"/>
        <end position="75"/>
    </location>
</feature>
<dbReference type="InterPro" id="IPR019887">
    <property type="entry name" value="Tscrpt_reg_AsnC/Lrp_C"/>
</dbReference>
<reference evidence="2" key="1">
    <citation type="journal article" date="2015" name="Nature">
        <title>Complex archaea that bridge the gap between prokaryotes and eukaryotes.</title>
        <authorList>
            <person name="Spang A."/>
            <person name="Saw J.H."/>
            <person name="Jorgensen S.L."/>
            <person name="Zaremba-Niedzwiedzka K."/>
            <person name="Martijn J."/>
            <person name="Lind A.E."/>
            <person name="van Eijk R."/>
            <person name="Schleper C."/>
            <person name="Guy L."/>
            <person name="Ettema T.J."/>
        </authorList>
    </citation>
    <scope>NUCLEOTIDE SEQUENCE</scope>
</reference>
<protein>
    <recommendedName>
        <fullName evidence="1">Transcription regulator AsnC/Lrp ligand binding domain-containing protein</fullName>
    </recommendedName>
</protein>
<comment type="caution">
    <text evidence="2">The sequence shown here is derived from an EMBL/GenBank/DDBJ whole genome shotgun (WGS) entry which is preliminary data.</text>
</comment>
<gene>
    <name evidence="2" type="ORF">LCGC14_2158810</name>
</gene>
<sequence length="82" mass="9492">MRTAFLLLNMVLDYNKLYVEELWTRPEVKYAYNVHGAYDVVVKVECDSMEAVKDFIVKEIRTNPDLKSSLTMLVVTGFTVAR</sequence>
<dbReference type="InterPro" id="IPR011008">
    <property type="entry name" value="Dimeric_a/b-barrel"/>
</dbReference>
<proteinExistence type="predicted"/>